<feature type="binding site" evidence="2">
    <location>
        <position position="110"/>
    </location>
    <ligand>
        <name>Mg(2+)</name>
        <dbReference type="ChEBI" id="CHEBI:18420"/>
        <label>1</label>
    </ligand>
</feature>
<keyword evidence="2" id="KW-0067">ATP-binding</keyword>
<keyword evidence="2" id="KW-0808">Transferase</keyword>
<feature type="binding site" evidence="2">
    <location>
        <position position="63"/>
    </location>
    <ligand>
        <name>Mg(2+)</name>
        <dbReference type="ChEBI" id="CHEBI:18420"/>
        <label>4</label>
    </ligand>
</feature>
<dbReference type="EMBL" id="CAADFE010000016">
    <property type="protein sequence ID" value="VFJ68780.1"/>
    <property type="molecule type" value="Genomic_DNA"/>
</dbReference>
<comment type="caution">
    <text evidence="2">Lacks conserved residue(s) required for the propagation of feature annotation.</text>
</comment>
<feature type="binding site" evidence="2">
    <location>
        <position position="42"/>
    </location>
    <ligand>
        <name>substrate</name>
    </ligand>
</feature>
<accession>A0A450TM27</accession>
<comment type="miscellaneous">
    <text evidence="2">Reaction mechanism of ThiL seems to utilize a direct, inline transfer of the gamma-phosphate of ATP to TMP rather than a phosphorylated enzyme intermediate.</text>
</comment>
<keyword evidence="2" id="KW-0460">Magnesium</keyword>
<proteinExistence type="inferred from homology"/>
<keyword evidence="2 5" id="KW-0418">Kinase</keyword>
<evidence type="ECO:0000259" key="3">
    <source>
        <dbReference type="Pfam" id="PF00586"/>
    </source>
</evidence>
<dbReference type="SUPFAM" id="SSF56042">
    <property type="entry name" value="PurM C-terminal domain-like"/>
    <property type="match status" value="1"/>
</dbReference>
<feature type="binding site" evidence="2">
    <location>
        <position position="134"/>
    </location>
    <ligand>
        <name>ATP</name>
        <dbReference type="ChEBI" id="CHEBI:30616"/>
    </ligand>
</feature>
<dbReference type="HAMAP" id="MF_02128">
    <property type="entry name" value="TMP_kinase"/>
    <property type="match status" value="1"/>
</dbReference>
<feature type="binding site" evidence="2">
    <location>
        <position position="63"/>
    </location>
    <ligand>
        <name>Mg(2+)</name>
        <dbReference type="ChEBI" id="CHEBI:18420"/>
        <label>3</label>
    </ligand>
</feature>
<dbReference type="CDD" id="cd02194">
    <property type="entry name" value="ThiL"/>
    <property type="match status" value="1"/>
</dbReference>
<feature type="binding site" evidence="2">
    <location>
        <position position="253"/>
    </location>
    <ligand>
        <name>substrate</name>
    </ligand>
</feature>
<dbReference type="PIRSF" id="PIRSF005303">
    <property type="entry name" value="Thiam_monoph_kin"/>
    <property type="match status" value="1"/>
</dbReference>
<dbReference type="InterPro" id="IPR036921">
    <property type="entry name" value="PurM-like_N_sf"/>
</dbReference>
<feature type="binding site" evidence="2">
    <location>
        <position position="308"/>
    </location>
    <ligand>
        <name>substrate</name>
    </ligand>
</feature>
<dbReference type="Pfam" id="PF02769">
    <property type="entry name" value="AIRS_C"/>
    <property type="match status" value="1"/>
</dbReference>
<dbReference type="InterPro" id="IPR036676">
    <property type="entry name" value="PurM-like_C_sf"/>
</dbReference>
<feature type="binding site" evidence="2">
    <location>
        <position position="35"/>
    </location>
    <ligand>
        <name>Mg(2+)</name>
        <dbReference type="ChEBI" id="CHEBI:18420"/>
        <label>2</label>
    </ligand>
</feature>
<dbReference type="InterPro" id="IPR010918">
    <property type="entry name" value="PurM-like_C_dom"/>
</dbReference>
<keyword evidence="1 2" id="KW-0784">Thiamine biosynthesis</keyword>
<gene>
    <name evidence="2" type="primary">thiL</name>
    <name evidence="5" type="ORF">BECKFW1821C_GA0114237_10166</name>
</gene>
<keyword evidence="2" id="KW-0547">Nucleotide-binding</keyword>
<dbReference type="AlphaFoldDB" id="A0A450TM27"/>
<reference evidence="5" key="1">
    <citation type="submission" date="2019-02" db="EMBL/GenBank/DDBJ databases">
        <authorList>
            <person name="Gruber-Vodicka R. H."/>
            <person name="Seah K. B. B."/>
        </authorList>
    </citation>
    <scope>NUCLEOTIDE SEQUENCE</scope>
    <source>
        <strain evidence="5">BECK_BZ131</strain>
    </source>
</reference>
<comment type="catalytic activity">
    <reaction evidence="2">
        <text>thiamine phosphate + ATP = thiamine diphosphate + ADP</text>
        <dbReference type="Rhea" id="RHEA:15913"/>
        <dbReference type="ChEBI" id="CHEBI:30616"/>
        <dbReference type="ChEBI" id="CHEBI:37575"/>
        <dbReference type="ChEBI" id="CHEBI:58937"/>
        <dbReference type="ChEBI" id="CHEBI:456216"/>
        <dbReference type="EC" id="2.7.4.16"/>
    </reaction>
</comment>
<dbReference type="PANTHER" id="PTHR30270:SF0">
    <property type="entry name" value="THIAMINE-MONOPHOSPHATE KINASE"/>
    <property type="match status" value="1"/>
</dbReference>
<dbReference type="Pfam" id="PF00586">
    <property type="entry name" value="AIRS"/>
    <property type="match status" value="1"/>
</dbReference>
<feature type="binding site" evidence="2">
    <location>
        <position position="205"/>
    </location>
    <ligand>
        <name>Mg(2+)</name>
        <dbReference type="ChEBI" id="CHEBI:18420"/>
        <label>5</label>
    </ligand>
</feature>
<dbReference type="Gene3D" id="3.30.1330.10">
    <property type="entry name" value="PurM-like, N-terminal domain"/>
    <property type="match status" value="1"/>
</dbReference>
<keyword evidence="2" id="KW-0479">Metal-binding</keyword>
<dbReference type="GO" id="GO:0009030">
    <property type="term" value="F:thiamine-phosphate kinase activity"/>
    <property type="evidence" value="ECO:0007669"/>
    <property type="project" value="UniProtKB-UniRule"/>
</dbReference>
<dbReference type="GO" id="GO:0009228">
    <property type="term" value="P:thiamine biosynthetic process"/>
    <property type="evidence" value="ECO:0007669"/>
    <property type="project" value="UniProtKB-KW"/>
</dbReference>
<name>A0A450TM27_9GAMM</name>
<organism evidence="5">
    <name type="scientific">Candidatus Kentrum sp. FW</name>
    <dbReference type="NCBI Taxonomy" id="2126338"/>
    <lineage>
        <taxon>Bacteria</taxon>
        <taxon>Pseudomonadati</taxon>
        <taxon>Pseudomonadota</taxon>
        <taxon>Gammaproteobacteria</taxon>
        <taxon>Candidatus Kentrum</taxon>
    </lineage>
</organism>
<sequence>MTAIIMPAISTHPPYGTHAAVTSPPAGVDLAVTVDTLVRGVHFPQDTPPADIGYKALAVNLSDLAAMGAIPDWAAISLTHPKADDAWISAFNDGIDQLANRYHLRFPVADMGIGPLAITLQIHGQVPHGQALRRDSARPHDLIFVTGTIGDAGLALARRFSAEKYRHIPEKHCGFIEQRLARPSPRVHEGIALRGIATAAIDISDGLAADLSHITDATGLGATLEVERLPLSPALRQLPDRTQAWRLALSSGDDYELCFTVPPEHCKTLRQAARHFSCPVTRIGRMEKRPGLRILDKNGKTFSRAGGYRHFVEKIPSEASPRTDEACGK</sequence>
<dbReference type="UniPathway" id="UPA00060">
    <property type="reaction ID" value="UER00142"/>
</dbReference>
<feature type="binding site" evidence="2">
    <location>
        <position position="35"/>
    </location>
    <ligand>
        <name>Mg(2+)</name>
        <dbReference type="ChEBI" id="CHEBI:18420"/>
        <label>1</label>
    </ligand>
</feature>
<evidence type="ECO:0000256" key="1">
    <source>
        <dbReference type="ARBA" id="ARBA00022977"/>
    </source>
</evidence>
<protein>
    <recommendedName>
        <fullName evidence="2">Thiamine-monophosphate kinase</fullName>
        <shortName evidence="2">TMP kinase</shortName>
        <shortName evidence="2">Thiamine-phosphate kinase</shortName>
        <ecNumber evidence="2">2.7.4.16</ecNumber>
    </recommendedName>
</protein>
<dbReference type="InterPro" id="IPR016188">
    <property type="entry name" value="PurM-like_N"/>
</dbReference>
<dbReference type="EC" id="2.7.4.16" evidence="2"/>
<evidence type="ECO:0000256" key="2">
    <source>
        <dbReference type="HAMAP-Rule" id="MF_02128"/>
    </source>
</evidence>
<feature type="binding site" evidence="2">
    <location>
        <position position="204"/>
    </location>
    <ligand>
        <name>ATP</name>
        <dbReference type="ChEBI" id="CHEBI:30616"/>
    </ligand>
</feature>
<dbReference type="PANTHER" id="PTHR30270">
    <property type="entry name" value="THIAMINE-MONOPHOSPHATE KINASE"/>
    <property type="match status" value="1"/>
</dbReference>
<comment type="function">
    <text evidence="2">Catalyzes the ATP-dependent phosphorylation of thiamine-monophosphate (TMP) to form thiamine-pyrophosphate (TPP), the active form of vitamin B1.</text>
</comment>
<evidence type="ECO:0000259" key="4">
    <source>
        <dbReference type="Pfam" id="PF02769"/>
    </source>
</evidence>
<dbReference type="SUPFAM" id="SSF55326">
    <property type="entry name" value="PurM N-terminal domain-like"/>
    <property type="match status" value="1"/>
</dbReference>
<comment type="pathway">
    <text evidence="2">Cofactor biosynthesis; thiamine diphosphate biosynthesis; thiamine diphosphate from thiamine phosphate: step 1/1.</text>
</comment>
<comment type="similarity">
    <text evidence="2">Belongs to the thiamine-monophosphate kinase family.</text>
</comment>
<dbReference type="NCBIfam" id="TIGR01379">
    <property type="entry name" value="thiL"/>
    <property type="match status" value="1"/>
</dbReference>
<evidence type="ECO:0000313" key="5">
    <source>
        <dbReference type="EMBL" id="VFJ68780.1"/>
    </source>
</evidence>
<feature type="domain" description="PurM-like N-terminal" evidence="3">
    <location>
        <begin position="17"/>
        <end position="104"/>
    </location>
</feature>
<feature type="binding site" evidence="2">
    <location>
        <position position="33"/>
    </location>
    <ligand>
        <name>Mg(2+)</name>
        <dbReference type="ChEBI" id="CHEBI:18420"/>
        <label>4</label>
    </ligand>
</feature>
<dbReference type="GO" id="GO:0009229">
    <property type="term" value="P:thiamine diphosphate biosynthetic process"/>
    <property type="evidence" value="ECO:0007669"/>
    <property type="project" value="UniProtKB-UniRule"/>
</dbReference>
<feature type="binding site" evidence="2">
    <location>
        <position position="202"/>
    </location>
    <ligand>
        <name>Mg(2+)</name>
        <dbReference type="ChEBI" id="CHEBI:18420"/>
        <label>3</label>
    </ligand>
</feature>
<dbReference type="GO" id="GO:0005524">
    <property type="term" value="F:ATP binding"/>
    <property type="evidence" value="ECO:0007669"/>
    <property type="project" value="UniProtKB-UniRule"/>
</dbReference>
<dbReference type="InterPro" id="IPR006283">
    <property type="entry name" value="ThiL-like"/>
</dbReference>
<dbReference type="GO" id="GO:0000287">
    <property type="term" value="F:magnesium ion binding"/>
    <property type="evidence" value="ECO:0007669"/>
    <property type="project" value="UniProtKB-UniRule"/>
</dbReference>
<feature type="binding site" evidence="2">
    <location>
        <position position="63"/>
    </location>
    <ligand>
        <name>Mg(2+)</name>
        <dbReference type="ChEBI" id="CHEBI:18420"/>
        <label>2</label>
    </ligand>
</feature>
<feature type="domain" description="PurM-like C-terminal" evidence="4">
    <location>
        <begin position="138"/>
        <end position="295"/>
    </location>
</feature>
<dbReference type="Gene3D" id="3.90.650.10">
    <property type="entry name" value="PurM-like C-terminal domain"/>
    <property type="match status" value="1"/>
</dbReference>